<sequence length="327" mass="34798">MSAFSRLWRRAPLWRLSLVSMVAFSGVTALYPPDWLVGLYPPLGRFAHHPAATPDDDASSSDSSRNETGQNSQAAGGGGHGNGYGTEQASVPPIDAQLIDLMPFAGRQLPLPAGIWHPVLTETTGPHGEISSNILVRTDRGVVTGVILVQATTASVPPSVLSDQPCHARDAYFQRTLAAPKDAVQCISTNVSLTPKGDIRSRDDIDWAFGRLQLLGFPMPPVWALASWTYAVNAPDGGKNFENVTMALSPADPGTARISTSLSDWTPDGLGTSPFSGRFMQDVNGWLTQWAPVLLQGYQGTLQPSPEKIRPAASDPAWHGTAGAPPT</sequence>
<name>A0A1U9KGW8_ACEAC</name>
<gene>
    <name evidence="2" type="ORF">A0U92_09860</name>
</gene>
<dbReference type="Proteomes" id="UP000188937">
    <property type="component" value="Chromosome"/>
</dbReference>
<dbReference type="OrthoDB" id="7261578at2"/>
<keyword evidence="3" id="KW-1185">Reference proteome</keyword>
<reference evidence="2 3" key="1">
    <citation type="submission" date="2016-03" db="EMBL/GenBank/DDBJ databases">
        <title>Acetic acid bacteria sequencing.</title>
        <authorList>
            <person name="Brandt J."/>
            <person name="Jakob F."/>
            <person name="Vogel R.F."/>
        </authorList>
    </citation>
    <scope>NUCLEOTIDE SEQUENCE [LARGE SCALE GENOMIC DNA]</scope>
    <source>
        <strain evidence="2 3">TMW2.1153</strain>
    </source>
</reference>
<feature type="compositionally biased region" description="Gly residues" evidence="1">
    <location>
        <begin position="75"/>
        <end position="84"/>
    </location>
</feature>
<dbReference type="AlphaFoldDB" id="A0A1U9KGW8"/>
<evidence type="ECO:0000313" key="2">
    <source>
        <dbReference type="EMBL" id="AQS85030.1"/>
    </source>
</evidence>
<dbReference type="RefSeq" id="WP_077813074.1">
    <property type="nucleotide sequence ID" value="NZ_CP014692.1"/>
</dbReference>
<feature type="region of interest" description="Disordered" evidence="1">
    <location>
        <begin position="50"/>
        <end position="89"/>
    </location>
</feature>
<evidence type="ECO:0000256" key="1">
    <source>
        <dbReference type="SAM" id="MobiDB-lite"/>
    </source>
</evidence>
<organism evidence="2 3">
    <name type="scientific">Acetobacter aceti</name>
    <dbReference type="NCBI Taxonomy" id="435"/>
    <lineage>
        <taxon>Bacteria</taxon>
        <taxon>Pseudomonadati</taxon>
        <taxon>Pseudomonadota</taxon>
        <taxon>Alphaproteobacteria</taxon>
        <taxon>Acetobacterales</taxon>
        <taxon>Acetobacteraceae</taxon>
        <taxon>Acetobacter</taxon>
        <taxon>Acetobacter subgen. Acetobacter</taxon>
    </lineage>
</organism>
<proteinExistence type="predicted"/>
<feature type="region of interest" description="Disordered" evidence="1">
    <location>
        <begin position="305"/>
        <end position="327"/>
    </location>
</feature>
<protein>
    <submittedName>
        <fullName evidence="2">Uncharacterized protein</fullName>
    </submittedName>
</protein>
<dbReference type="KEGG" id="aace:A0U92_09860"/>
<evidence type="ECO:0000313" key="3">
    <source>
        <dbReference type="Proteomes" id="UP000188937"/>
    </source>
</evidence>
<dbReference type="STRING" id="435.A0U92_09860"/>
<dbReference type="EMBL" id="CP014692">
    <property type="protein sequence ID" value="AQS85030.1"/>
    <property type="molecule type" value="Genomic_DNA"/>
</dbReference>
<accession>A0A1U9KGW8</accession>